<feature type="active site" description="Proton acceptor" evidence="13">
    <location>
        <position position="65"/>
    </location>
</feature>
<feature type="site" description="Transition state stabilizer" evidence="16">
    <location>
        <position position="61"/>
    </location>
</feature>
<dbReference type="InterPro" id="IPR019793">
    <property type="entry name" value="Peroxidases_heam-ligand_BS"/>
</dbReference>
<dbReference type="PRINTS" id="PR00458">
    <property type="entry name" value="PEROXIDASE"/>
</dbReference>
<dbReference type="OrthoDB" id="2113341at2759"/>
<dbReference type="HOGENOM" id="CLU_010543_0_1_1"/>
<feature type="binding site" evidence="15">
    <location>
        <position position="254"/>
    </location>
    <ligand>
        <name>Ca(2+)</name>
        <dbReference type="ChEBI" id="CHEBI:29108"/>
        <label>2</label>
    </ligand>
</feature>
<dbReference type="InterPro" id="IPR010255">
    <property type="entry name" value="Haem_peroxidase_sf"/>
</dbReference>
<dbReference type="InterPro" id="IPR019794">
    <property type="entry name" value="Peroxidases_AS"/>
</dbReference>
<comment type="similarity">
    <text evidence="18">Belongs to the peroxidase family. Classical plant (class III) peroxidase subfamily.</text>
</comment>
<proteinExistence type="inferred from homology"/>
<feature type="binding site" evidence="15">
    <location>
        <position position="73"/>
    </location>
    <ligand>
        <name>Ca(2+)</name>
        <dbReference type="ChEBI" id="CHEBI:29108"/>
        <label>1</label>
    </ligand>
</feature>
<dbReference type="eggNOG" id="ENOG502QPX7">
    <property type="taxonomic scope" value="Eukaryota"/>
</dbReference>
<dbReference type="GO" id="GO:0046872">
    <property type="term" value="F:metal ion binding"/>
    <property type="evidence" value="ECO:0007669"/>
    <property type="project" value="UniProtKB-UniRule"/>
</dbReference>
<dbReference type="Pfam" id="PF00141">
    <property type="entry name" value="peroxidase"/>
    <property type="match status" value="1"/>
</dbReference>
<dbReference type="GO" id="GO:0140825">
    <property type="term" value="F:lactoperoxidase activity"/>
    <property type="evidence" value="ECO:0007669"/>
    <property type="project" value="UniProtKB-EC"/>
</dbReference>
<keyword evidence="12 18" id="KW-0376">Hydrogen peroxide</keyword>
<dbReference type="GO" id="GO:0042744">
    <property type="term" value="P:hydrogen peroxide catabolic process"/>
    <property type="evidence" value="ECO:0007669"/>
    <property type="project" value="UniProtKB-KW"/>
</dbReference>
<keyword evidence="9 15" id="KW-0408">Iron</keyword>
<dbReference type="KEGG" id="atr:18430074"/>
<dbReference type="Gene3D" id="1.10.420.10">
    <property type="entry name" value="Peroxidase, domain 2"/>
    <property type="match status" value="1"/>
</dbReference>
<evidence type="ECO:0000256" key="17">
    <source>
        <dbReference type="PIRSR" id="PIRSR600823-5"/>
    </source>
</evidence>
<dbReference type="Gene3D" id="1.10.520.10">
    <property type="match status" value="1"/>
</dbReference>
<accession>W1P4U0</accession>
<evidence type="ECO:0000256" key="9">
    <source>
        <dbReference type="ARBA" id="ARBA00023004"/>
    </source>
</evidence>
<evidence type="ECO:0000256" key="18">
    <source>
        <dbReference type="RuleBase" id="RU362060"/>
    </source>
</evidence>
<evidence type="ECO:0000256" key="5">
    <source>
        <dbReference type="ARBA" id="ARBA00022617"/>
    </source>
</evidence>
<keyword evidence="7 15" id="KW-0106">Calcium</keyword>
<comment type="cofactor">
    <cofactor evidence="15 18">
        <name>heme b</name>
        <dbReference type="ChEBI" id="CHEBI:60344"/>
    </cofactor>
    <text evidence="15 18">Binds 1 heme b (iron(II)-protoporphyrin IX) group per subunit.</text>
</comment>
<dbReference type="PRINTS" id="PR00461">
    <property type="entry name" value="PLPEROXIDASE"/>
</dbReference>
<evidence type="ECO:0000256" key="14">
    <source>
        <dbReference type="PIRSR" id="PIRSR600823-2"/>
    </source>
</evidence>
<feature type="binding site" evidence="15">
    <location>
        <position position="66"/>
    </location>
    <ligand>
        <name>Ca(2+)</name>
        <dbReference type="ChEBI" id="CHEBI:29108"/>
        <label>1</label>
    </ligand>
</feature>
<dbReference type="PROSITE" id="PS50873">
    <property type="entry name" value="PEROXIDASE_4"/>
    <property type="match status" value="1"/>
</dbReference>
<dbReference type="GO" id="GO:0006979">
    <property type="term" value="P:response to oxidative stress"/>
    <property type="evidence" value="ECO:0007669"/>
    <property type="project" value="UniProtKB-UniRule"/>
</dbReference>
<feature type="binding site" evidence="14">
    <location>
        <position position="162"/>
    </location>
    <ligand>
        <name>substrate</name>
    </ligand>
</feature>
<feature type="binding site" description="axial binding residue" evidence="15">
    <location>
        <position position="192"/>
    </location>
    <ligand>
        <name>heme b</name>
        <dbReference type="ChEBI" id="CHEBI:60344"/>
    </ligand>
    <ligandPart>
        <name>Fe</name>
        <dbReference type="ChEBI" id="CHEBI:18248"/>
    </ligandPart>
</feature>
<evidence type="ECO:0000256" key="16">
    <source>
        <dbReference type="PIRSR" id="PIRSR600823-4"/>
    </source>
</evidence>
<keyword evidence="8 18" id="KW-0560">Oxidoreductase</keyword>
<dbReference type="InterPro" id="IPR002016">
    <property type="entry name" value="Haem_peroxidase"/>
</dbReference>
<feature type="binding site" evidence="15">
    <location>
        <position position="87"/>
    </location>
    <ligand>
        <name>Ca(2+)</name>
        <dbReference type="ChEBI" id="CHEBI:29108"/>
        <label>1</label>
    </ligand>
</feature>
<evidence type="ECO:0000256" key="2">
    <source>
        <dbReference type="ARBA" id="ARBA00006873"/>
    </source>
</evidence>
<dbReference type="GO" id="GO:0009505">
    <property type="term" value="C:plant-type cell wall"/>
    <property type="evidence" value="ECO:0000318"/>
    <property type="project" value="GO_Central"/>
</dbReference>
<feature type="binding site" evidence="15">
    <location>
        <position position="75"/>
    </location>
    <ligand>
        <name>Ca(2+)</name>
        <dbReference type="ChEBI" id="CHEBI:29108"/>
        <label>1</label>
    </ligand>
</feature>
<feature type="domain" description="Plant heme peroxidase family profile" evidence="19">
    <location>
        <begin position="24"/>
        <end position="326"/>
    </location>
</feature>
<feature type="binding site" evidence="15">
    <location>
        <position position="246"/>
    </location>
    <ligand>
        <name>Ca(2+)</name>
        <dbReference type="ChEBI" id="CHEBI:29108"/>
        <label>2</label>
    </ligand>
</feature>
<dbReference type="EC" id="1.11.1.7" evidence="3 18"/>
<dbReference type="InterPro" id="IPR000823">
    <property type="entry name" value="Peroxidase_pln"/>
</dbReference>
<comment type="similarity">
    <text evidence="2">Belongs to the peroxidase family. Ascorbate peroxidase subfamily.</text>
</comment>
<keyword evidence="21" id="KW-1185">Reference proteome</keyword>
<evidence type="ECO:0000313" key="20">
    <source>
        <dbReference type="EMBL" id="ERN01975.1"/>
    </source>
</evidence>
<name>W1P4U0_AMBTC</name>
<dbReference type="STRING" id="13333.W1P4U0"/>
<comment type="function">
    <text evidence="18">Removal of H(2)O(2), oxidation of toxic reductants, biosynthesis and degradation of lignin, suberization, auxin catabolism, response to environmental stresses such as wounding, pathogen attack and oxidative stress.</text>
</comment>
<keyword evidence="10 17" id="KW-1015">Disulfide bond</keyword>
<keyword evidence="4 18" id="KW-0575">Peroxidase</keyword>
<dbReference type="Proteomes" id="UP000017836">
    <property type="component" value="Unassembled WGS sequence"/>
</dbReference>
<feature type="disulfide bond" evidence="17">
    <location>
        <begin position="67"/>
        <end position="72"/>
    </location>
</feature>
<dbReference type="CDD" id="cd00693">
    <property type="entry name" value="secretory_peroxidase"/>
    <property type="match status" value="1"/>
</dbReference>
<evidence type="ECO:0000256" key="3">
    <source>
        <dbReference type="ARBA" id="ARBA00012313"/>
    </source>
</evidence>
<comment type="subcellular location">
    <subcellularLocation>
        <location evidence="18">Secreted</location>
    </subcellularLocation>
</comment>
<dbReference type="AlphaFoldDB" id="W1P4U0"/>
<dbReference type="PROSITE" id="PS00436">
    <property type="entry name" value="PEROXIDASE_2"/>
    <property type="match status" value="1"/>
</dbReference>
<evidence type="ECO:0000256" key="11">
    <source>
        <dbReference type="ARBA" id="ARBA00023180"/>
    </source>
</evidence>
<reference evidence="21" key="1">
    <citation type="journal article" date="2013" name="Science">
        <title>The Amborella genome and the evolution of flowering plants.</title>
        <authorList>
            <consortium name="Amborella Genome Project"/>
        </authorList>
    </citation>
    <scope>NUCLEOTIDE SEQUENCE [LARGE SCALE GENOMIC DNA]</scope>
</reference>
<evidence type="ECO:0000256" key="10">
    <source>
        <dbReference type="ARBA" id="ARBA00023157"/>
    </source>
</evidence>
<feature type="chain" id="PRO_5005149620" description="Peroxidase" evidence="18">
    <location>
        <begin position="24"/>
        <end position="349"/>
    </location>
</feature>
<feature type="binding site" evidence="15">
    <location>
        <position position="71"/>
    </location>
    <ligand>
        <name>Ca(2+)</name>
        <dbReference type="ChEBI" id="CHEBI:29108"/>
        <label>1</label>
    </ligand>
</feature>
<evidence type="ECO:0000256" key="15">
    <source>
        <dbReference type="PIRSR" id="PIRSR600823-3"/>
    </source>
</evidence>
<dbReference type="GO" id="GO:0006950">
    <property type="term" value="P:response to stress"/>
    <property type="evidence" value="ECO:0000318"/>
    <property type="project" value="GO_Central"/>
</dbReference>
<gene>
    <name evidence="20" type="ORF">AMTR_s00045p00066730</name>
</gene>
<dbReference type="EMBL" id="KI394661">
    <property type="protein sequence ID" value="ERN01975.1"/>
    <property type="molecule type" value="Genomic_DNA"/>
</dbReference>
<evidence type="ECO:0000313" key="21">
    <source>
        <dbReference type="Proteomes" id="UP000017836"/>
    </source>
</evidence>
<dbReference type="OMA" id="TWKAKFA"/>
<organism evidence="20 21">
    <name type="scientific">Amborella trichopoda</name>
    <dbReference type="NCBI Taxonomy" id="13333"/>
    <lineage>
        <taxon>Eukaryota</taxon>
        <taxon>Viridiplantae</taxon>
        <taxon>Streptophyta</taxon>
        <taxon>Embryophyta</taxon>
        <taxon>Tracheophyta</taxon>
        <taxon>Spermatophyta</taxon>
        <taxon>Magnoliopsida</taxon>
        <taxon>Amborellales</taxon>
        <taxon>Amborellaceae</taxon>
        <taxon>Amborella</taxon>
    </lineage>
</organism>
<protein>
    <recommendedName>
        <fullName evidence="3 18">Peroxidase</fullName>
        <ecNumber evidence="3 18">1.11.1.7</ecNumber>
    </recommendedName>
</protein>
<dbReference type="GO" id="GO:0005576">
    <property type="term" value="C:extracellular region"/>
    <property type="evidence" value="ECO:0007669"/>
    <property type="project" value="UniProtKB-SubCell"/>
</dbReference>
<dbReference type="FunFam" id="1.10.520.10:FF:000001">
    <property type="entry name" value="Peroxidase"/>
    <property type="match status" value="1"/>
</dbReference>
<evidence type="ECO:0000256" key="12">
    <source>
        <dbReference type="ARBA" id="ARBA00023324"/>
    </source>
</evidence>
<dbReference type="GO" id="GO:0004601">
    <property type="term" value="F:peroxidase activity"/>
    <property type="evidence" value="ECO:0000318"/>
    <property type="project" value="GO_Central"/>
</dbReference>
<keyword evidence="6 15" id="KW-0479">Metal-binding</keyword>
<dbReference type="PROSITE" id="PS00435">
    <property type="entry name" value="PEROXIDASE_1"/>
    <property type="match status" value="1"/>
</dbReference>
<feature type="disulfide bond" evidence="17">
    <location>
        <begin position="199"/>
        <end position="231"/>
    </location>
</feature>
<dbReference type="Gramene" id="ERN01975">
    <property type="protein sequence ID" value="ERN01975"/>
    <property type="gene ID" value="AMTR_s00045p00066730"/>
</dbReference>
<dbReference type="SUPFAM" id="SSF48113">
    <property type="entry name" value="Heme-dependent peroxidases"/>
    <property type="match status" value="1"/>
</dbReference>
<keyword evidence="11" id="KW-0325">Glycoprotein</keyword>
<evidence type="ECO:0000256" key="4">
    <source>
        <dbReference type="ARBA" id="ARBA00022559"/>
    </source>
</evidence>
<keyword evidence="18" id="KW-0964">Secreted</keyword>
<sequence length="349" mass="37139">MSPSFRTLCLLLVGVIIPVLVNGALEVGFYNETCPQAEQLIFDAVSTAVTANPGIAAGLIRMYFHDCFVRGCDGSVLLDSTADNQAEKDSPVNNPSLRGFEVIDEAKAAIETVCPNTVSCADVLAFAARDSTSLTGGLNYTLPAGRRDGNVSIANETFSNLPPPSFNVTQLVDNFAIKNLTLEEMVTLSGGHTIGRSHCTSFVSRLYNFSSTSQVDPTLDADYAATLQSLCPFNASTNNETTVPMDVFTPDDLDVNYYVGVTQNFGLFTSDQTLLTNDSTSALVEENIGSPDVWQARFAAAMIKMGDIEVLTGTDGEIRTNCRVVNSASSASLIDTFGSSSSYSKVASS</sequence>
<evidence type="ECO:0000256" key="6">
    <source>
        <dbReference type="ARBA" id="ARBA00022723"/>
    </source>
</evidence>
<evidence type="ECO:0000256" key="1">
    <source>
        <dbReference type="ARBA" id="ARBA00000189"/>
    </source>
</evidence>
<feature type="binding site" evidence="15">
    <location>
        <position position="69"/>
    </location>
    <ligand>
        <name>Ca(2+)</name>
        <dbReference type="ChEBI" id="CHEBI:29108"/>
        <label>1</label>
    </ligand>
</feature>
<comment type="cofactor">
    <cofactor evidence="15 18">
        <name>Ca(2+)</name>
        <dbReference type="ChEBI" id="CHEBI:29108"/>
    </cofactor>
    <text evidence="15 18">Binds 2 calcium ions per subunit.</text>
</comment>
<feature type="signal peptide" evidence="18">
    <location>
        <begin position="1"/>
        <end position="23"/>
    </location>
</feature>
<keyword evidence="5 18" id="KW-0349">Heme</keyword>
<comment type="catalytic activity">
    <reaction evidence="1 18">
        <text>2 a phenolic donor + H2O2 = 2 a phenolic radical donor + 2 H2O</text>
        <dbReference type="Rhea" id="RHEA:56136"/>
        <dbReference type="ChEBI" id="CHEBI:15377"/>
        <dbReference type="ChEBI" id="CHEBI:16240"/>
        <dbReference type="ChEBI" id="CHEBI:139520"/>
        <dbReference type="ChEBI" id="CHEBI:139521"/>
        <dbReference type="EC" id="1.11.1.7"/>
    </reaction>
</comment>
<dbReference type="InterPro" id="IPR033905">
    <property type="entry name" value="Secretory_peroxidase"/>
</dbReference>
<dbReference type="PANTHER" id="PTHR31235">
    <property type="entry name" value="PEROXIDASE 25-RELATED"/>
    <property type="match status" value="1"/>
</dbReference>
<feature type="binding site" evidence="15">
    <location>
        <position position="249"/>
    </location>
    <ligand>
        <name>Ca(2+)</name>
        <dbReference type="ChEBI" id="CHEBI:29108"/>
        <label>2</label>
    </ligand>
</feature>
<evidence type="ECO:0000256" key="7">
    <source>
        <dbReference type="ARBA" id="ARBA00022837"/>
    </source>
</evidence>
<dbReference type="FunFam" id="1.10.420.10:FF:000001">
    <property type="entry name" value="Peroxidase"/>
    <property type="match status" value="1"/>
</dbReference>
<evidence type="ECO:0000256" key="8">
    <source>
        <dbReference type="ARBA" id="ARBA00023002"/>
    </source>
</evidence>
<feature type="disulfide bond" evidence="17">
    <location>
        <begin position="34"/>
        <end position="114"/>
    </location>
</feature>
<feature type="disulfide bond" evidence="17">
    <location>
        <begin position="120"/>
        <end position="322"/>
    </location>
</feature>
<keyword evidence="18" id="KW-0732">Signal</keyword>
<feature type="binding site" evidence="15">
    <location>
        <position position="193"/>
    </location>
    <ligand>
        <name>Ca(2+)</name>
        <dbReference type="ChEBI" id="CHEBI:29108"/>
        <label>2</label>
    </ligand>
</feature>
<evidence type="ECO:0000256" key="13">
    <source>
        <dbReference type="PIRSR" id="PIRSR600823-1"/>
    </source>
</evidence>
<evidence type="ECO:0000259" key="19">
    <source>
        <dbReference type="PROSITE" id="PS50873"/>
    </source>
</evidence>
<dbReference type="GO" id="GO:0020037">
    <property type="term" value="F:heme binding"/>
    <property type="evidence" value="ECO:0007669"/>
    <property type="project" value="UniProtKB-UniRule"/>
</dbReference>